<organism evidence="1 2">
    <name type="scientific">Rhodopirellula europaea 6C</name>
    <dbReference type="NCBI Taxonomy" id="1263867"/>
    <lineage>
        <taxon>Bacteria</taxon>
        <taxon>Pseudomonadati</taxon>
        <taxon>Planctomycetota</taxon>
        <taxon>Planctomycetia</taxon>
        <taxon>Pirellulales</taxon>
        <taxon>Pirellulaceae</taxon>
        <taxon>Rhodopirellula</taxon>
    </lineage>
</organism>
<dbReference type="Proteomes" id="UP000011529">
    <property type="component" value="Unassembled WGS sequence"/>
</dbReference>
<evidence type="ECO:0000313" key="2">
    <source>
        <dbReference type="Proteomes" id="UP000011529"/>
    </source>
</evidence>
<evidence type="ECO:0000313" key="1">
    <source>
        <dbReference type="EMBL" id="EMB13686.1"/>
    </source>
</evidence>
<reference evidence="1" key="2">
    <citation type="journal article" date="2013" name="Mar. Genomics">
        <title>Expression of sulfatases in Rhodopirellula baltica and the diversity of sulfatases in the genus Rhodopirellula.</title>
        <authorList>
            <person name="Wegner C.E."/>
            <person name="Richter-Heitmann T."/>
            <person name="Klindworth A."/>
            <person name="Klockow C."/>
            <person name="Richter M."/>
            <person name="Achstetter T."/>
            <person name="Glockner F.O."/>
            <person name="Harder J."/>
        </authorList>
    </citation>
    <scope>NUCLEOTIDE SEQUENCE [LARGE SCALE GENOMIC DNA]</scope>
    <source>
        <strain evidence="1">6C</strain>
    </source>
</reference>
<accession>M2A3J7</accession>
<dbReference type="AlphaFoldDB" id="M2A3J7"/>
<sequence length="59" mass="6842">MNLALRNRSLPSDIHCPEFTQSDHSYDLKFDVGGEETATRRAKISWLENLVCAWHIPDR</sequence>
<proteinExistence type="predicted"/>
<reference evidence="1" key="1">
    <citation type="submission" date="2012-11" db="EMBL/GenBank/DDBJ databases">
        <title>Permanent draft genomes of Rhodopirellula europaea strain SH398 and 6C.</title>
        <authorList>
            <person name="Richter M."/>
            <person name="Richter-Heitmann T."/>
            <person name="Frank C."/>
            <person name="Harder J."/>
            <person name="Glockner F.O."/>
        </authorList>
    </citation>
    <scope>NUCLEOTIDE SEQUENCE</scope>
    <source>
        <strain evidence="1">6C</strain>
    </source>
</reference>
<gene>
    <name evidence="1" type="ORF">RE6C_05554</name>
</gene>
<comment type="caution">
    <text evidence="1">The sequence shown here is derived from an EMBL/GenBank/DDBJ whole genome shotgun (WGS) entry which is preliminary data.</text>
</comment>
<keyword evidence="2" id="KW-1185">Reference proteome</keyword>
<dbReference type="EMBL" id="ANMO01000251">
    <property type="protein sequence ID" value="EMB13686.1"/>
    <property type="molecule type" value="Genomic_DNA"/>
</dbReference>
<name>M2A3J7_9BACT</name>
<protein>
    <submittedName>
        <fullName evidence="1">Uncharacterized protein</fullName>
    </submittedName>
</protein>
<dbReference type="PATRIC" id="fig|1263867.3.peg.5949"/>